<name>A0ABM8HCZ8_9MICO</name>
<proteinExistence type="predicted"/>
<evidence type="ECO:0000313" key="2">
    <source>
        <dbReference type="EMBL" id="BDZ58845.1"/>
    </source>
</evidence>
<protein>
    <submittedName>
        <fullName evidence="2">Uncharacterized protein</fullName>
    </submittedName>
</protein>
<reference evidence="2" key="1">
    <citation type="journal article" date="2014" name="Int. J. Syst. Evol. Microbiol.">
        <title>Complete genome of a new Firmicutes species belonging to the dominant human colonic microbiota ('Ruminococcus bicirculans') reveals two chromosomes and a selective capacity to utilize plant glucans.</title>
        <authorList>
            <consortium name="NISC Comparative Sequencing Program"/>
            <person name="Wegmann U."/>
            <person name="Louis P."/>
            <person name="Goesmann A."/>
            <person name="Henrissat B."/>
            <person name="Duncan S.H."/>
            <person name="Flint H.J."/>
        </authorList>
    </citation>
    <scope>NUCLEOTIDE SEQUENCE</scope>
    <source>
        <strain evidence="2">NBRC 110608</strain>
    </source>
</reference>
<feature type="region of interest" description="Disordered" evidence="1">
    <location>
        <begin position="1"/>
        <end position="24"/>
    </location>
</feature>
<organism evidence="2">
    <name type="scientific">Barrientosiimonas endolithica</name>
    <dbReference type="NCBI Taxonomy" id="1535208"/>
    <lineage>
        <taxon>Bacteria</taxon>
        <taxon>Bacillati</taxon>
        <taxon>Actinomycetota</taxon>
        <taxon>Actinomycetes</taxon>
        <taxon>Micrococcales</taxon>
        <taxon>Dermacoccaceae</taxon>
        <taxon>Barrientosiimonas</taxon>
    </lineage>
</organism>
<sequence>MHPADAGRGELGAAAAQGDHVPLGEQAQRLGREVALQLPWRPCPGHALEHAGDELLGEPSWVGQAVARGALRAEVGVGALVLLERHRQAALDVARLGSQPQP</sequence>
<reference evidence="2" key="2">
    <citation type="submission" date="2023-02" db="EMBL/GenBank/DDBJ databases">
        <authorList>
            <person name="Sun Q."/>
            <person name="Mori K."/>
        </authorList>
    </citation>
    <scope>NUCLEOTIDE SEQUENCE</scope>
    <source>
        <strain evidence="2">NBRC 110608</strain>
    </source>
</reference>
<accession>A0ABM8HCZ8</accession>
<gene>
    <name evidence="2" type="ORF">GCM10025872_25020</name>
</gene>
<dbReference type="EMBL" id="AP027735">
    <property type="protein sequence ID" value="BDZ58845.1"/>
    <property type="molecule type" value="Genomic_DNA"/>
</dbReference>
<evidence type="ECO:0000256" key="1">
    <source>
        <dbReference type="SAM" id="MobiDB-lite"/>
    </source>
</evidence>